<feature type="region of interest" description="Disordered" evidence="1">
    <location>
        <begin position="1"/>
        <end position="39"/>
    </location>
</feature>
<dbReference type="Proteomes" id="UP001066276">
    <property type="component" value="Chromosome 4_1"/>
</dbReference>
<feature type="region of interest" description="Disordered" evidence="1">
    <location>
        <begin position="63"/>
        <end position="94"/>
    </location>
</feature>
<name>A0AAV7T422_PLEWA</name>
<reference evidence="2" key="1">
    <citation type="journal article" date="2022" name="bioRxiv">
        <title>Sequencing and chromosome-scale assembly of the giantPleurodeles waltlgenome.</title>
        <authorList>
            <person name="Brown T."/>
            <person name="Elewa A."/>
            <person name="Iarovenko S."/>
            <person name="Subramanian E."/>
            <person name="Araus A.J."/>
            <person name="Petzold A."/>
            <person name="Susuki M."/>
            <person name="Suzuki K.-i.T."/>
            <person name="Hayashi T."/>
            <person name="Toyoda A."/>
            <person name="Oliveira C."/>
            <person name="Osipova E."/>
            <person name="Leigh N.D."/>
            <person name="Simon A."/>
            <person name="Yun M.H."/>
        </authorList>
    </citation>
    <scope>NUCLEOTIDE SEQUENCE</scope>
    <source>
        <strain evidence="2">20211129_DDA</strain>
        <tissue evidence="2">Liver</tissue>
    </source>
</reference>
<keyword evidence="3" id="KW-1185">Reference proteome</keyword>
<protein>
    <submittedName>
        <fullName evidence="2">Uncharacterized protein</fullName>
    </submittedName>
</protein>
<organism evidence="2 3">
    <name type="scientific">Pleurodeles waltl</name>
    <name type="common">Iberian ribbed newt</name>
    <dbReference type="NCBI Taxonomy" id="8319"/>
    <lineage>
        <taxon>Eukaryota</taxon>
        <taxon>Metazoa</taxon>
        <taxon>Chordata</taxon>
        <taxon>Craniata</taxon>
        <taxon>Vertebrata</taxon>
        <taxon>Euteleostomi</taxon>
        <taxon>Amphibia</taxon>
        <taxon>Batrachia</taxon>
        <taxon>Caudata</taxon>
        <taxon>Salamandroidea</taxon>
        <taxon>Salamandridae</taxon>
        <taxon>Pleurodelinae</taxon>
        <taxon>Pleurodeles</taxon>
    </lineage>
</organism>
<proteinExistence type="predicted"/>
<sequence>MPLPSDAHAEAPSDAQGGASFGQFSSRGPGTPFVQATESQESGVQRLLIACVQWSRPLPSDAYAEAPSGAQGGARVGRLSSRGPGTPFVQATESQESGVQRLLIACVQWSRPLPSDAYAEAPSGAQGGARVGRLSSRGPGTPFLQATESQESGVQRLLIACVQWSRPLPSDAYAVAPSGAQGGAPVGRLSSRVPGTPFVQATESQESGVQRLLIACVQWSRPLPSDAYAEAPSGAQGGARVGQLSSRGPGTPFVQATESQESGVQRLLIACVQWSRPLPSDAYAEAPSGAQGGARVGRLSSRGLGTPFVQATESQESGVQRLLIACVQWSRPLPSDAYAVAPSGAQGGAPIGRLSSRVPGTPFVQATESQESGVQRLLLACVQWSWPLPSGTYAVAPSGAQGGAP</sequence>
<evidence type="ECO:0000256" key="1">
    <source>
        <dbReference type="SAM" id="MobiDB-lite"/>
    </source>
</evidence>
<dbReference type="AlphaFoldDB" id="A0AAV7T422"/>
<feature type="compositionally biased region" description="Polar residues" evidence="1">
    <location>
        <begin position="22"/>
        <end position="39"/>
    </location>
</feature>
<accession>A0AAV7T422</accession>
<dbReference type="EMBL" id="JANPWB010000007">
    <property type="protein sequence ID" value="KAJ1171121.1"/>
    <property type="molecule type" value="Genomic_DNA"/>
</dbReference>
<evidence type="ECO:0000313" key="3">
    <source>
        <dbReference type="Proteomes" id="UP001066276"/>
    </source>
</evidence>
<gene>
    <name evidence="2" type="ORF">NDU88_002992</name>
</gene>
<evidence type="ECO:0000313" key="2">
    <source>
        <dbReference type="EMBL" id="KAJ1171121.1"/>
    </source>
</evidence>
<comment type="caution">
    <text evidence="2">The sequence shown here is derived from an EMBL/GenBank/DDBJ whole genome shotgun (WGS) entry which is preliminary data.</text>
</comment>